<dbReference type="GO" id="GO:0005975">
    <property type="term" value="P:carbohydrate metabolic process"/>
    <property type="evidence" value="ECO:0007669"/>
    <property type="project" value="InterPro"/>
</dbReference>
<dbReference type="Proteomes" id="UP000005512">
    <property type="component" value="Unassembled WGS sequence"/>
</dbReference>
<accession>D1P7I4</accession>
<dbReference type="SUPFAM" id="SSF88713">
    <property type="entry name" value="Glycoside hydrolase/deacetylase"/>
    <property type="match status" value="1"/>
</dbReference>
<evidence type="ECO:0000256" key="2">
    <source>
        <dbReference type="SAM" id="SignalP"/>
    </source>
</evidence>
<dbReference type="AlphaFoldDB" id="D1P7I4"/>
<feature type="region of interest" description="Disordered" evidence="1">
    <location>
        <begin position="258"/>
        <end position="317"/>
    </location>
</feature>
<dbReference type="eggNOG" id="COG2861">
    <property type="taxonomic scope" value="Bacteria"/>
</dbReference>
<dbReference type="Gene3D" id="3.20.20.370">
    <property type="entry name" value="Glycoside hydrolase/deacetylase"/>
    <property type="match status" value="1"/>
</dbReference>
<evidence type="ECO:0000313" key="4">
    <source>
        <dbReference type="Proteomes" id="UP000005512"/>
    </source>
</evidence>
<keyword evidence="2" id="KW-0732">Signal</keyword>
<sequence>MVRQIAEPRHQNVRKIIMLKCSPIKFLTSLLLIVICSQASAAKLAIVIDDFGYRAKEDNQILAMPAAISIAILPNSPHGIEVATQAYQQGRDILIHMPMKPLSKQPLEKDTLTPSMSAEDVDRIIKNAISRVPHAKGMNNHMGSEMTSSLSGMRNVMRSLSQSNLFFLDSVTIGNTQAQNAAKEFGVPSTKRNIFIDNHQSEEETRAQLNKAISYARKHGSAVAIGHPHPSTVRALQKFIPLIPADVELVPVSTLVNNQPTTTEPRKPLRMQPEGMKPAKPESQTPVQLDTKPVEPIKPTEPAISEPTAPESGINQPEQPVEIGVCDIEVPQTRLQGIEFLMSVVEAIYQDKTLQPLLSEKKSS</sequence>
<keyword evidence="4" id="KW-1185">Reference proteome</keyword>
<evidence type="ECO:0000313" key="3">
    <source>
        <dbReference type="EMBL" id="EFB70724.1"/>
    </source>
</evidence>
<evidence type="ECO:0000256" key="1">
    <source>
        <dbReference type="SAM" id="MobiDB-lite"/>
    </source>
</evidence>
<feature type="signal peptide" evidence="2">
    <location>
        <begin position="1"/>
        <end position="41"/>
    </location>
</feature>
<comment type="caution">
    <text evidence="3">The sequence shown here is derived from an EMBL/GenBank/DDBJ whole genome shotgun (WGS) entry which is preliminary data.</text>
</comment>
<name>D1P7I4_9GAMM</name>
<dbReference type="Pfam" id="PF04748">
    <property type="entry name" value="Polysacc_deac_2"/>
    <property type="match status" value="1"/>
</dbReference>
<dbReference type="CDD" id="cd10936">
    <property type="entry name" value="CE4_DAC2"/>
    <property type="match status" value="1"/>
</dbReference>
<dbReference type="EMBL" id="ABXV02000051">
    <property type="protein sequence ID" value="EFB70724.1"/>
    <property type="molecule type" value="Genomic_DNA"/>
</dbReference>
<gene>
    <name evidence="3" type="ORF">PROVRUST_08205</name>
</gene>
<protein>
    <submittedName>
        <fullName evidence="3">Divergent polysaccharide deacetylase</fullName>
    </submittedName>
</protein>
<dbReference type="InterPro" id="IPR006837">
    <property type="entry name" value="Divergent_DAC"/>
</dbReference>
<dbReference type="HOGENOM" id="CLU_041643_4_1_6"/>
<proteinExistence type="predicted"/>
<organism evidence="3 4">
    <name type="scientific">Providencia rustigianii DSM 4541</name>
    <dbReference type="NCBI Taxonomy" id="500637"/>
    <lineage>
        <taxon>Bacteria</taxon>
        <taxon>Pseudomonadati</taxon>
        <taxon>Pseudomonadota</taxon>
        <taxon>Gammaproteobacteria</taxon>
        <taxon>Enterobacterales</taxon>
        <taxon>Morganellaceae</taxon>
        <taxon>Providencia</taxon>
    </lineage>
</organism>
<feature type="chain" id="PRO_5003025279" evidence="2">
    <location>
        <begin position="42"/>
        <end position="364"/>
    </location>
</feature>
<dbReference type="InterPro" id="IPR011330">
    <property type="entry name" value="Glyco_hydro/deAcase_b/a-brl"/>
</dbReference>
<reference evidence="3" key="1">
    <citation type="submission" date="2009-12" db="EMBL/GenBank/DDBJ databases">
        <authorList>
            <person name="Weinstock G."/>
            <person name="Sodergren E."/>
            <person name="Clifton S."/>
            <person name="Fulton L."/>
            <person name="Fulton B."/>
            <person name="Courtney L."/>
            <person name="Fronick C."/>
            <person name="Harrison M."/>
            <person name="Strong C."/>
            <person name="Farmer C."/>
            <person name="Delahaunty K."/>
            <person name="Markovic C."/>
            <person name="Hall O."/>
            <person name="Minx P."/>
            <person name="Tomlinson C."/>
            <person name="Mitreva M."/>
            <person name="Nelson J."/>
            <person name="Hou S."/>
            <person name="Wollam A."/>
            <person name="Pepin K.H."/>
            <person name="Johnson M."/>
            <person name="Bhonagiri V."/>
            <person name="Nash W.E."/>
            <person name="Warren W."/>
            <person name="Chinwalla A."/>
            <person name="Mardis E.R."/>
            <person name="Wilson R.K."/>
        </authorList>
    </citation>
    <scope>NUCLEOTIDE SEQUENCE [LARGE SCALE GENOMIC DNA]</scope>
    <source>
        <strain evidence="3">DSM 4541</strain>
    </source>
</reference>
<dbReference type="PANTHER" id="PTHR30105">
    <property type="entry name" value="UNCHARACTERIZED YIBQ-RELATED"/>
    <property type="match status" value="1"/>
</dbReference>
<dbReference type="PANTHER" id="PTHR30105:SF2">
    <property type="entry name" value="DIVERGENT POLYSACCHARIDE DEACETYLASE SUPERFAMILY"/>
    <property type="match status" value="1"/>
</dbReference>